<evidence type="ECO:0000313" key="2">
    <source>
        <dbReference type="EMBL" id="MBB5144296.1"/>
    </source>
</evidence>
<dbReference type="SMART" id="SM00530">
    <property type="entry name" value="HTH_XRE"/>
    <property type="match status" value="1"/>
</dbReference>
<protein>
    <submittedName>
        <fullName evidence="2">DNA-binding Xre family transcriptional regulator</fullName>
    </submittedName>
</protein>
<dbReference type="SUPFAM" id="SSF47413">
    <property type="entry name" value="lambda repressor-like DNA-binding domains"/>
    <property type="match status" value="1"/>
</dbReference>
<evidence type="ECO:0000313" key="3">
    <source>
        <dbReference type="Proteomes" id="UP000539075"/>
    </source>
</evidence>
<keyword evidence="3" id="KW-1185">Reference proteome</keyword>
<keyword evidence="2" id="KW-0238">DNA-binding</keyword>
<evidence type="ECO:0000259" key="1">
    <source>
        <dbReference type="PROSITE" id="PS50943"/>
    </source>
</evidence>
<dbReference type="Proteomes" id="UP000539075">
    <property type="component" value="Unassembled WGS sequence"/>
</dbReference>
<dbReference type="InterPro" id="IPR001387">
    <property type="entry name" value="Cro/C1-type_HTH"/>
</dbReference>
<comment type="caution">
    <text evidence="2">The sequence shown here is derived from an EMBL/GenBank/DDBJ whole genome shotgun (WGS) entry which is preliminary data.</text>
</comment>
<organism evidence="2 3">
    <name type="scientific">Desulfovibrio intestinalis</name>
    <dbReference type="NCBI Taxonomy" id="58621"/>
    <lineage>
        <taxon>Bacteria</taxon>
        <taxon>Pseudomonadati</taxon>
        <taxon>Thermodesulfobacteriota</taxon>
        <taxon>Desulfovibrionia</taxon>
        <taxon>Desulfovibrionales</taxon>
        <taxon>Desulfovibrionaceae</taxon>
        <taxon>Desulfovibrio</taxon>
    </lineage>
</organism>
<dbReference type="GO" id="GO:0003677">
    <property type="term" value="F:DNA binding"/>
    <property type="evidence" value="ECO:0007669"/>
    <property type="project" value="UniProtKB-KW"/>
</dbReference>
<dbReference type="PROSITE" id="PS50943">
    <property type="entry name" value="HTH_CROC1"/>
    <property type="match status" value="1"/>
</dbReference>
<dbReference type="InterPro" id="IPR010982">
    <property type="entry name" value="Lambda_DNA-bd_dom_sf"/>
</dbReference>
<gene>
    <name evidence="2" type="ORF">HNQ38_002407</name>
</gene>
<name>A0A7W8C2C6_9BACT</name>
<dbReference type="Gene3D" id="1.10.260.40">
    <property type="entry name" value="lambda repressor-like DNA-binding domains"/>
    <property type="match status" value="1"/>
</dbReference>
<proteinExistence type="predicted"/>
<dbReference type="Pfam" id="PF13443">
    <property type="entry name" value="HTH_26"/>
    <property type="match status" value="1"/>
</dbReference>
<dbReference type="AlphaFoldDB" id="A0A7W8C2C6"/>
<dbReference type="EMBL" id="JACHGO010000007">
    <property type="protein sequence ID" value="MBB5144296.1"/>
    <property type="molecule type" value="Genomic_DNA"/>
</dbReference>
<dbReference type="RefSeq" id="WP_183720980.1">
    <property type="nucleotide sequence ID" value="NZ_JACHGO010000007.1"/>
</dbReference>
<reference evidence="2 3" key="1">
    <citation type="submission" date="2020-08" db="EMBL/GenBank/DDBJ databases">
        <title>Genomic Encyclopedia of Type Strains, Phase IV (KMG-IV): sequencing the most valuable type-strain genomes for metagenomic binning, comparative biology and taxonomic classification.</title>
        <authorList>
            <person name="Goeker M."/>
        </authorList>
    </citation>
    <scope>NUCLEOTIDE SEQUENCE [LARGE SCALE GENOMIC DNA]</scope>
    <source>
        <strain evidence="2 3">DSM 11275</strain>
    </source>
</reference>
<sequence>MLKSNIKKIMIAKGVTYKELEEKTGLSSQTITRARSHLISECRMSTLWSIAHALGVSVKDLFSE</sequence>
<dbReference type="CDD" id="cd00093">
    <property type="entry name" value="HTH_XRE"/>
    <property type="match status" value="1"/>
</dbReference>
<feature type="domain" description="HTH cro/C1-type" evidence="1">
    <location>
        <begin position="6"/>
        <end position="61"/>
    </location>
</feature>
<accession>A0A7W8C2C6</accession>